<evidence type="ECO:0000313" key="3">
    <source>
        <dbReference type="Proteomes" id="UP000598174"/>
    </source>
</evidence>
<keyword evidence="3" id="KW-1185">Reference proteome</keyword>
<proteinExistence type="predicted"/>
<dbReference type="Gene3D" id="3.30.420.40">
    <property type="match status" value="2"/>
</dbReference>
<gene>
    <name evidence="2" type="ORF">Afe05nite_82410</name>
</gene>
<name>A0A919JFS1_9ACTN</name>
<dbReference type="PANTHER" id="PTHR43190:SF3">
    <property type="entry name" value="N-ACETYL-D-GLUCOSAMINE KINASE"/>
    <property type="match status" value="1"/>
</dbReference>
<dbReference type="SUPFAM" id="SSF53067">
    <property type="entry name" value="Actin-like ATPase domain"/>
    <property type="match status" value="2"/>
</dbReference>
<dbReference type="EMBL" id="BOMM01000085">
    <property type="protein sequence ID" value="GIE16401.1"/>
    <property type="molecule type" value="Genomic_DNA"/>
</dbReference>
<comment type="caution">
    <text evidence="2">The sequence shown here is derived from an EMBL/GenBank/DDBJ whole genome shotgun (WGS) entry which is preliminary data.</text>
</comment>
<protein>
    <submittedName>
        <fullName evidence="2">N-acetylglucosamine kinase</fullName>
    </submittedName>
</protein>
<dbReference type="PANTHER" id="PTHR43190">
    <property type="entry name" value="N-ACETYL-D-GLUCOSAMINE KINASE"/>
    <property type="match status" value="1"/>
</dbReference>
<reference evidence="2" key="1">
    <citation type="submission" date="2021-01" db="EMBL/GenBank/DDBJ databases">
        <title>Whole genome shotgun sequence of Actinoplanes ferrugineus NBRC 15555.</title>
        <authorList>
            <person name="Komaki H."/>
            <person name="Tamura T."/>
        </authorList>
    </citation>
    <scope>NUCLEOTIDE SEQUENCE</scope>
    <source>
        <strain evidence="2">NBRC 15555</strain>
    </source>
</reference>
<keyword evidence="2" id="KW-0808">Transferase</keyword>
<dbReference type="InterPro" id="IPR052519">
    <property type="entry name" value="Euk-type_GlcNAc_Kinase"/>
</dbReference>
<dbReference type="AlphaFoldDB" id="A0A919JFS1"/>
<feature type="domain" description="ATPase BadF/BadG/BcrA/BcrD type" evidence="1">
    <location>
        <begin position="7"/>
        <end position="241"/>
    </location>
</feature>
<accession>A0A919JFS1</accession>
<organism evidence="2 3">
    <name type="scientific">Paractinoplanes ferrugineus</name>
    <dbReference type="NCBI Taxonomy" id="113564"/>
    <lineage>
        <taxon>Bacteria</taxon>
        <taxon>Bacillati</taxon>
        <taxon>Actinomycetota</taxon>
        <taxon>Actinomycetes</taxon>
        <taxon>Micromonosporales</taxon>
        <taxon>Micromonosporaceae</taxon>
        <taxon>Paractinoplanes</taxon>
    </lineage>
</organism>
<dbReference type="InterPro" id="IPR002731">
    <property type="entry name" value="ATPase_BadF"/>
</dbReference>
<dbReference type="Proteomes" id="UP000598174">
    <property type="component" value="Unassembled WGS sequence"/>
</dbReference>
<dbReference type="InterPro" id="IPR043129">
    <property type="entry name" value="ATPase_NBD"/>
</dbReference>
<sequence>MRDELVIGVDAGGTTSRAVVATTTGVILGRGTAGPGNPVAEGALAAAGIGDAIKSAMSGHDPAGVVAATLGIAGTSVTAHPVIADAFAAMWERAGLTCPMSVVGDVITAFAAGTPAADGVVLIAGTGAIAAEIRGHAITRTVDGHGWLLGDEGGGRWIGLRAVRAAVRQWPAPFATRIAAHLGVATADELIPWAQALPLAAIGGLAPIVCAAARAGDPIACRIVADAVHKLLRTLDALLPAGPTVLAGGLLTADTPVRDGVLAALAERGAPAHTAGDPAAAAAWLAARSPAHLHRAFLDSGR</sequence>
<dbReference type="GO" id="GO:0016301">
    <property type="term" value="F:kinase activity"/>
    <property type="evidence" value="ECO:0007669"/>
    <property type="project" value="UniProtKB-KW"/>
</dbReference>
<keyword evidence="2" id="KW-0418">Kinase</keyword>
<dbReference type="Pfam" id="PF01869">
    <property type="entry name" value="BcrAD_BadFG"/>
    <property type="match status" value="1"/>
</dbReference>
<evidence type="ECO:0000259" key="1">
    <source>
        <dbReference type="Pfam" id="PF01869"/>
    </source>
</evidence>
<evidence type="ECO:0000313" key="2">
    <source>
        <dbReference type="EMBL" id="GIE16401.1"/>
    </source>
</evidence>
<dbReference type="RefSeq" id="WP_203822774.1">
    <property type="nucleotide sequence ID" value="NZ_BAAABP010000059.1"/>
</dbReference>